<dbReference type="InterPro" id="IPR050490">
    <property type="entry name" value="Bact_solute-bd_prot1"/>
</dbReference>
<proteinExistence type="inferred from homology"/>
<reference evidence="7 8" key="1">
    <citation type="submission" date="2020-08" db="EMBL/GenBank/DDBJ databases">
        <title>Functional genomics of gut bacteria from endangered species of beetles.</title>
        <authorList>
            <person name="Carlos-Shanley C."/>
        </authorList>
    </citation>
    <scope>NUCLEOTIDE SEQUENCE [LARGE SCALE GENOMIC DNA]</scope>
    <source>
        <strain evidence="7 8">S00239</strain>
    </source>
</reference>
<protein>
    <recommendedName>
        <fullName evidence="6">Probable sugar-binding periplasmic protein</fullName>
    </recommendedName>
</protein>
<dbReference type="Proteomes" id="UP000562027">
    <property type="component" value="Unassembled WGS sequence"/>
</dbReference>
<dbReference type="PANTHER" id="PTHR43649">
    <property type="entry name" value="ARABINOSE-BINDING PROTEIN-RELATED"/>
    <property type="match status" value="1"/>
</dbReference>
<evidence type="ECO:0000256" key="3">
    <source>
        <dbReference type="ARBA" id="ARBA00022448"/>
    </source>
</evidence>
<evidence type="ECO:0000313" key="8">
    <source>
        <dbReference type="Proteomes" id="UP000562027"/>
    </source>
</evidence>
<comment type="caution">
    <text evidence="7">The sequence shown here is derived from an EMBL/GenBank/DDBJ whole genome shotgun (WGS) entry which is preliminary data.</text>
</comment>
<dbReference type="PANTHER" id="PTHR43649:SF28">
    <property type="entry name" value="BINDING PROTEIN COMPONENT OF ABC SUGAR TRANSPORTER-RELATED"/>
    <property type="match status" value="1"/>
</dbReference>
<evidence type="ECO:0000256" key="5">
    <source>
        <dbReference type="ARBA" id="ARBA00049629"/>
    </source>
</evidence>
<name>A0A840L7Q1_9BURK</name>
<comment type="subcellular location">
    <subcellularLocation>
        <location evidence="1">Periplasm</location>
    </subcellularLocation>
</comment>
<evidence type="ECO:0000256" key="6">
    <source>
        <dbReference type="ARBA" id="ARBA00049753"/>
    </source>
</evidence>
<evidence type="ECO:0000256" key="2">
    <source>
        <dbReference type="ARBA" id="ARBA00008520"/>
    </source>
</evidence>
<dbReference type="Pfam" id="PF01547">
    <property type="entry name" value="SBP_bac_1"/>
    <property type="match status" value="1"/>
</dbReference>
<gene>
    <name evidence="7" type="ORF">HNP55_001308</name>
</gene>
<dbReference type="SUPFAM" id="SSF53850">
    <property type="entry name" value="Periplasmic binding protein-like II"/>
    <property type="match status" value="1"/>
</dbReference>
<evidence type="ECO:0000256" key="4">
    <source>
        <dbReference type="ARBA" id="ARBA00022729"/>
    </source>
</evidence>
<dbReference type="RefSeq" id="WP_184297420.1">
    <property type="nucleotide sequence ID" value="NZ_JACHLP010000002.1"/>
</dbReference>
<sequence length="393" mass="44236">MQAETAPPRIDLAHFWIAPSERASLDLIAQRFIARGGVWSDTPSPDYEFMKRDSVMRITAGFPPSAMWLGAEDIASLGVLGVATRLNDLAEEDGWRRHLHDFIWPVLYQQGELVGLPVTLHNENWAWFNAKLYRRLHLPLPKTWDEVLAQAPVFMRAGVLPLAISDQPWNVRLLFTTLMAGAAGPELYRRLYIDEDPSVFDHPRVLRVLEILERLRAYRPPAGEVRTWNAATTLVIQGRAAMQVMGDWAKGEFKKVGPASAQQDFVCAPVPEAQRSFIAALDMLSFPRVRDLPSQAGQRLLARLMLEPELQAAFAHRKGSLPVRRDIAATQLDACAADSLARLNEASTRLLSPRALTSEQVRVALQAELAAFWNRPGMTVEELRQRLRQAMRK</sequence>
<comment type="function">
    <text evidence="5">Part of a binding-protein-dependent transport system for a sugar.</text>
</comment>
<dbReference type="Gene3D" id="3.40.190.10">
    <property type="entry name" value="Periplasmic binding protein-like II"/>
    <property type="match status" value="2"/>
</dbReference>
<dbReference type="EMBL" id="JACHLP010000002">
    <property type="protein sequence ID" value="MBB4842793.1"/>
    <property type="molecule type" value="Genomic_DNA"/>
</dbReference>
<evidence type="ECO:0000313" key="7">
    <source>
        <dbReference type="EMBL" id="MBB4842793.1"/>
    </source>
</evidence>
<keyword evidence="3" id="KW-0813">Transport</keyword>
<dbReference type="GO" id="GO:0042597">
    <property type="term" value="C:periplasmic space"/>
    <property type="evidence" value="ECO:0007669"/>
    <property type="project" value="UniProtKB-SubCell"/>
</dbReference>
<keyword evidence="8" id="KW-1185">Reference proteome</keyword>
<comment type="similarity">
    <text evidence="2">Belongs to the bacterial solute-binding protein 1 family.</text>
</comment>
<organism evidence="7 8">
    <name type="scientific">Roseateles oligotrophus</name>
    <dbReference type="NCBI Taxonomy" id="1769250"/>
    <lineage>
        <taxon>Bacteria</taxon>
        <taxon>Pseudomonadati</taxon>
        <taxon>Pseudomonadota</taxon>
        <taxon>Betaproteobacteria</taxon>
        <taxon>Burkholderiales</taxon>
        <taxon>Sphaerotilaceae</taxon>
        <taxon>Roseateles</taxon>
    </lineage>
</organism>
<accession>A0A840L7Q1</accession>
<dbReference type="InterPro" id="IPR006059">
    <property type="entry name" value="SBP"/>
</dbReference>
<dbReference type="AlphaFoldDB" id="A0A840L7Q1"/>
<keyword evidence="4" id="KW-0732">Signal</keyword>
<evidence type="ECO:0000256" key="1">
    <source>
        <dbReference type="ARBA" id="ARBA00004418"/>
    </source>
</evidence>